<dbReference type="Pfam" id="PF01628">
    <property type="entry name" value="HrcA"/>
    <property type="match status" value="1"/>
</dbReference>
<dbReference type="Pfam" id="PF03444">
    <property type="entry name" value="WHD_HrcA"/>
    <property type="match status" value="1"/>
</dbReference>
<keyword evidence="3 5" id="KW-0346">Stress response</keyword>
<dbReference type="Gene3D" id="3.30.390.60">
    <property type="entry name" value="Heat-inducible transcription repressor hrca homolog, domain 3"/>
    <property type="match status" value="1"/>
</dbReference>
<sequence length="338" mass="37276">MDDRAHALLKALIEKYITDGQPVGSRALSKVFDLSPATIRNVMADLEEAGLIQSPHTSAGRVPTPKGYRLFVDSMLASQPFELLHVDNLRDMLPSADPTKAVNAAASLLSNLTQFAGVVLAPRRSQVFKHIEFIRLSERRILLIIVTPEGDVQNRILSLTRDYSHAELVEASNFFNQHFSGMGFAQVRQSLAVELQRLREDLSRLMQAAVDAGSEEPDQADSVVISGEMRLLDISDLSSDLERLRRTFSLFEQKTELLQLLDASSRAQGVQIYIGGESRLMPMEDLTVVAAPYGVNGKVVGTLGVIGPTRMAYERVIPIVDITSRLLSNALSQYASER</sequence>
<accession>A0A2R4XQ19</accession>
<dbReference type="InterPro" id="IPR023120">
    <property type="entry name" value="WHTH_transcript_rep_HrcA_IDD"/>
</dbReference>
<dbReference type="AlphaFoldDB" id="A0A2R4XQ19"/>
<evidence type="ECO:0000259" key="7">
    <source>
        <dbReference type="Pfam" id="PF01628"/>
    </source>
</evidence>
<feature type="coiled-coil region" evidence="6">
    <location>
        <begin position="188"/>
        <end position="254"/>
    </location>
</feature>
<comment type="similarity">
    <text evidence="5">Belongs to the HrcA family.</text>
</comment>
<dbReference type="HAMAP" id="MF_00081">
    <property type="entry name" value="HrcA"/>
    <property type="match status" value="1"/>
</dbReference>
<dbReference type="NCBIfam" id="TIGR00331">
    <property type="entry name" value="hrcA"/>
    <property type="match status" value="1"/>
</dbReference>
<dbReference type="SUPFAM" id="SSF55781">
    <property type="entry name" value="GAF domain-like"/>
    <property type="match status" value="1"/>
</dbReference>
<keyword evidence="10" id="KW-1185">Reference proteome</keyword>
<dbReference type="InterPro" id="IPR021153">
    <property type="entry name" value="HrcA_C"/>
</dbReference>
<keyword evidence="4 5" id="KW-0804">Transcription</keyword>
<dbReference type="KEGG" id="boz:DBV39_11130"/>
<reference evidence="9 10" key="1">
    <citation type="submission" date="2018-04" db="EMBL/GenBank/DDBJ databases">
        <title>Bordetella sp. HZ20 isolated from seawater.</title>
        <authorList>
            <person name="Sun C."/>
        </authorList>
    </citation>
    <scope>NUCLEOTIDE SEQUENCE [LARGE SCALE GENOMIC DNA]</scope>
    <source>
        <strain evidence="9 10">HZ20</strain>
    </source>
</reference>
<dbReference type="InterPro" id="IPR005104">
    <property type="entry name" value="WHTH_HrcA_DNA-bd"/>
</dbReference>
<protein>
    <recommendedName>
        <fullName evidence="5">Heat-inducible transcription repressor HrcA</fullName>
    </recommendedName>
</protein>
<dbReference type="SUPFAM" id="SSF46785">
    <property type="entry name" value="Winged helix' DNA-binding domain"/>
    <property type="match status" value="1"/>
</dbReference>
<keyword evidence="2 5" id="KW-0805">Transcription regulation</keyword>
<dbReference type="GO" id="GO:0003677">
    <property type="term" value="F:DNA binding"/>
    <property type="evidence" value="ECO:0007669"/>
    <property type="project" value="InterPro"/>
</dbReference>
<evidence type="ECO:0000259" key="8">
    <source>
        <dbReference type="Pfam" id="PF03444"/>
    </source>
</evidence>
<evidence type="ECO:0000313" key="9">
    <source>
        <dbReference type="EMBL" id="AWB35779.1"/>
    </source>
</evidence>
<dbReference type="Gene3D" id="3.30.450.40">
    <property type="match status" value="1"/>
</dbReference>
<keyword evidence="6" id="KW-0175">Coiled coil</keyword>
<name>A0A2R4XQ19_9BURK</name>
<evidence type="ECO:0000256" key="3">
    <source>
        <dbReference type="ARBA" id="ARBA00023016"/>
    </source>
</evidence>
<dbReference type="EMBL" id="CP028901">
    <property type="protein sequence ID" value="AWB35779.1"/>
    <property type="molecule type" value="Genomic_DNA"/>
</dbReference>
<proteinExistence type="inferred from homology"/>
<dbReference type="GO" id="GO:0045892">
    <property type="term" value="P:negative regulation of DNA-templated transcription"/>
    <property type="evidence" value="ECO:0007669"/>
    <property type="project" value="UniProtKB-UniRule"/>
</dbReference>
<organism evidence="9 10">
    <name type="scientific">Orrella marina</name>
    <dbReference type="NCBI Taxonomy" id="2163011"/>
    <lineage>
        <taxon>Bacteria</taxon>
        <taxon>Pseudomonadati</taxon>
        <taxon>Pseudomonadota</taxon>
        <taxon>Betaproteobacteria</taxon>
        <taxon>Burkholderiales</taxon>
        <taxon>Alcaligenaceae</taxon>
        <taxon>Orrella</taxon>
    </lineage>
</organism>
<evidence type="ECO:0000256" key="5">
    <source>
        <dbReference type="HAMAP-Rule" id="MF_00081"/>
    </source>
</evidence>
<dbReference type="RefSeq" id="WP_108623235.1">
    <property type="nucleotide sequence ID" value="NZ_CP028901.1"/>
</dbReference>
<dbReference type="PANTHER" id="PTHR34824:SF1">
    <property type="entry name" value="HEAT-INDUCIBLE TRANSCRIPTION REPRESSOR HRCA"/>
    <property type="match status" value="1"/>
</dbReference>
<evidence type="ECO:0000256" key="6">
    <source>
        <dbReference type="SAM" id="Coils"/>
    </source>
</evidence>
<keyword evidence="1 5" id="KW-0678">Repressor</keyword>
<evidence type="ECO:0000256" key="2">
    <source>
        <dbReference type="ARBA" id="ARBA00023015"/>
    </source>
</evidence>
<dbReference type="InterPro" id="IPR029016">
    <property type="entry name" value="GAF-like_dom_sf"/>
</dbReference>
<dbReference type="InterPro" id="IPR036390">
    <property type="entry name" value="WH_DNA-bd_sf"/>
</dbReference>
<dbReference type="InterPro" id="IPR036388">
    <property type="entry name" value="WH-like_DNA-bd_sf"/>
</dbReference>
<comment type="function">
    <text evidence="5">Negative regulator of class I heat shock genes (grpE-dnaK-dnaJ and groELS operons). Prevents heat-shock induction of these operons.</text>
</comment>
<evidence type="ECO:0000256" key="1">
    <source>
        <dbReference type="ARBA" id="ARBA00022491"/>
    </source>
</evidence>
<dbReference type="Proteomes" id="UP000244571">
    <property type="component" value="Chromosome"/>
</dbReference>
<dbReference type="OrthoDB" id="9783139at2"/>
<feature type="domain" description="Heat-inducible transcription repressor HrcA C-terminal" evidence="7">
    <location>
        <begin position="101"/>
        <end position="317"/>
    </location>
</feature>
<dbReference type="Gene3D" id="1.10.10.10">
    <property type="entry name" value="Winged helix-like DNA-binding domain superfamily/Winged helix DNA-binding domain"/>
    <property type="match status" value="1"/>
</dbReference>
<feature type="domain" description="Winged helix-turn-helix transcription repressor HrcA DNA-binding" evidence="8">
    <location>
        <begin position="7"/>
        <end position="70"/>
    </location>
</feature>
<gene>
    <name evidence="5" type="primary">hrcA</name>
    <name evidence="9" type="ORF">DBV39_11130</name>
</gene>
<evidence type="ECO:0000256" key="4">
    <source>
        <dbReference type="ARBA" id="ARBA00023163"/>
    </source>
</evidence>
<evidence type="ECO:0000313" key="10">
    <source>
        <dbReference type="Proteomes" id="UP000244571"/>
    </source>
</evidence>
<dbReference type="InterPro" id="IPR002571">
    <property type="entry name" value="HrcA"/>
</dbReference>
<dbReference type="PIRSF" id="PIRSF005485">
    <property type="entry name" value="HrcA"/>
    <property type="match status" value="1"/>
</dbReference>
<dbReference type="PANTHER" id="PTHR34824">
    <property type="entry name" value="HEAT-INDUCIBLE TRANSCRIPTION REPRESSOR HRCA"/>
    <property type="match status" value="1"/>
</dbReference>